<proteinExistence type="predicted"/>
<evidence type="ECO:0000313" key="3">
    <source>
        <dbReference type="Proteomes" id="UP000494322"/>
    </source>
</evidence>
<sequence>MRHGCRALNTTMPREAAGSAIACYTRSVAPTERRPDRHESHKHHQRRKICEGGTPRPVSWLHMTLAPNTAGPTSIPLWSTTMKSDRICAGCGAPFTPLLHIPHQRFCSAKACQRARRRAWQHQRMRVDPDYRENQIRAQASWRARHPDYWRRYRETHSAYRDRNCAMQRRRNAQRTASAVANMDVWPAHRPLASGFYILRNAVEAGVAKMNAWTVHIAVLSEPRPVPA</sequence>
<dbReference type="AlphaFoldDB" id="A0A6J5JXL7"/>
<gene>
    <name evidence="2" type="ORF">BCO9919_07396</name>
</gene>
<organism evidence="2 3">
    <name type="scientific">Burkholderia cenocepacia</name>
    <dbReference type="NCBI Taxonomy" id="95486"/>
    <lineage>
        <taxon>Bacteria</taxon>
        <taxon>Pseudomonadati</taxon>
        <taxon>Pseudomonadota</taxon>
        <taxon>Betaproteobacteria</taxon>
        <taxon>Burkholderiales</taxon>
        <taxon>Burkholderiaceae</taxon>
        <taxon>Burkholderia</taxon>
        <taxon>Burkholderia cepacia complex</taxon>
    </lineage>
</organism>
<reference evidence="2 3" key="1">
    <citation type="submission" date="2020-04" db="EMBL/GenBank/DDBJ databases">
        <authorList>
            <person name="Depoorter E."/>
        </authorList>
    </citation>
    <scope>NUCLEOTIDE SEQUENCE [LARGE SCALE GENOMIC DNA]</scope>
    <source>
        <strain evidence="2 3">BCC0132</strain>
    </source>
</reference>
<dbReference type="Proteomes" id="UP000494322">
    <property type="component" value="Unassembled WGS sequence"/>
</dbReference>
<feature type="region of interest" description="Disordered" evidence="1">
    <location>
        <begin position="28"/>
        <end position="53"/>
    </location>
</feature>
<evidence type="ECO:0000313" key="2">
    <source>
        <dbReference type="EMBL" id="CAB3976041.1"/>
    </source>
</evidence>
<accession>A0A6J5JXL7</accession>
<protein>
    <submittedName>
        <fullName evidence="2">Uncharacterized protein</fullName>
    </submittedName>
</protein>
<dbReference type="EMBL" id="CABWIK020000108">
    <property type="protein sequence ID" value="CAB3976041.1"/>
    <property type="molecule type" value="Genomic_DNA"/>
</dbReference>
<evidence type="ECO:0000256" key="1">
    <source>
        <dbReference type="SAM" id="MobiDB-lite"/>
    </source>
</evidence>
<name>A0A6J5JXL7_9BURK</name>